<dbReference type="CDD" id="cd20379">
    <property type="entry name" value="Tudor_dTUD-like"/>
    <property type="match status" value="1"/>
</dbReference>
<dbReference type="PANTHER" id="PTHR22948:SF76">
    <property type="entry name" value="FI20010P1-RELATED"/>
    <property type="match status" value="1"/>
</dbReference>
<accession>A0A9P0PSU3</accession>
<dbReference type="InterPro" id="IPR035437">
    <property type="entry name" value="SNase_OB-fold_sf"/>
</dbReference>
<dbReference type="GO" id="GO:0030154">
    <property type="term" value="P:cell differentiation"/>
    <property type="evidence" value="ECO:0007669"/>
    <property type="project" value="UniProtKB-ARBA"/>
</dbReference>
<feature type="compositionally biased region" description="Low complexity" evidence="5">
    <location>
        <begin position="228"/>
        <end position="245"/>
    </location>
</feature>
<reference evidence="8" key="1">
    <citation type="submission" date="2022-03" db="EMBL/GenBank/DDBJ databases">
        <authorList>
            <person name="Sayadi A."/>
        </authorList>
    </citation>
    <scope>NUCLEOTIDE SEQUENCE</scope>
</reference>
<dbReference type="Gene3D" id="2.30.30.140">
    <property type="match status" value="3"/>
</dbReference>
<feature type="compositionally biased region" description="Polar residues" evidence="5">
    <location>
        <begin position="180"/>
        <end position="191"/>
    </location>
</feature>
<feature type="domain" description="Tudor" evidence="6">
    <location>
        <begin position="556"/>
        <end position="614"/>
    </location>
</feature>
<keyword evidence="9" id="KW-1185">Reference proteome</keyword>
<comment type="subcellular location">
    <subcellularLocation>
        <location evidence="1">Cytoplasm</location>
    </subcellularLocation>
</comment>
<comment type="caution">
    <text evidence="8">The sequence shown here is derived from an EMBL/GenBank/DDBJ whole genome shotgun (WGS) entry which is preliminary data.</text>
</comment>
<evidence type="ECO:0000259" key="7">
    <source>
        <dbReference type="PROSITE" id="PS51644"/>
    </source>
</evidence>
<evidence type="ECO:0000313" key="9">
    <source>
        <dbReference type="Proteomes" id="UP001152888"/>
    </source>
</evidence>
<dbReference type="CDD" id="cd09972">
    <property type="entry name" value="LOTUS_TDRD_OSKAR"/>
    <property type="match status" value="1"/>
</dbReference>
<evidence type="ECO:0008006" key="10">
    <source>
        <dbReference type="Google" id="ProtNLM"/>
    </source>
</evidence>
<name>A0A9P0PSU3_ACAOB</name>
<feature type="domain" description="Tudor" evidence="6">
    <location>
        <begin position="969"/>
        <end position="1028"/>
    </location>
</feature>
<dbReference type="Proteomes" id="UP001152888">
    <property type="component" value="Unassembled WGS sequence"/>
</dbReference>
<keyword evidence="3" id="KW-0677">Repeat</keyword>
<organism evidence="8 9">
    <name type="scientific">Acanthoscelides obtectus</name>
    <name type="common">Bean weevil</name>
    <name type="synonym">Bruchus obtectus</name>
    <dbReference type="NCBI Taxonomy" id="200917"/>
    <lineage>
        <taxon>Eukaryota</taxon>
        <taxon>Metazoa</taxon>
        <taxon>Ecdysozoa</taxon>
        <taxon>Arthropoda</taxon>
        <taxon>Hexapoda</taxon>
        <taxon>Insecta</taxon>
        <taxon>Pterygota</taxon>
        <taxon>Neoptera</taxon>
        <taxon>Endopterygota</taxon>
        <taxon>Coleoptera</taxon>
        <taxon>Polyphaga</taxon>
        <taxon>Cucujiformia</taxon>
        <taxon>Chrysomeloidea</taxon>
        <taxon>Chrysomelidae</taxon>
        <taxon>Bruchinae</taxon>
        <taxon>Bruchini</taxon>
        <taxon>Acanthoscelides</taxon>
    </lineage>
</organism>
<feature type="domain" description="Tudor" evidence="6">
    <location>
        <begin position="751"/>
        <end position="811"/>
    </location>
</feature>
<evidence type="ECO:0000256" key="4">
    <source>
        <dbReference type="ARBA" id="ARBA00022871"/>
    </source>
</evidence>
<dbReference type="Pfam" id="PF12872">
    <property type="entry name" value="OST-HTH"/>
    <property type="match status" value="1"/>
</dbReference>
<evidence type="ECO:0000256" key="3">
    <source>
        <dbReference type="ARBA" id="ARBA00022737"/>
    </source>
</evidence>
<dbReference type="InterPro" id="IPR002999">
    <property type="entry name" value="Tudor"/>
</dbReference>
<sequence>MEKQRSDVISSIRGCLISTKGKIPLRQLEKDYRTLIGERIPYQKVGFKSLTDFIDSVPTLVLSEQNGELYVDAKINSKSAHISEMVCKQKTGKNKVFRNSVPPPRFSSLPPRNWRPKYVQKNTSYQTTSRPKAVSHNQFVDRSSYSAPSVPSKIVIPESSSFGKTVKKTDLSNRLLPKPESTSSAQNNYTNRHAPAQNGTSKKDNHEVSNHNSNTNRVLRRVEFNIPSSSQNESTSTSARAQSQTKPEINSTPNGFTSTRMNICQKMSEINLDRDSGNSSPISEFGQHIANGGNTSPLKMAGAFSPNIALVDRIIAPKVTVQPTSTGNPMTDLRNFAEFHKMGEVESTSKRVKTKQNHFWSSKIKIGKHTYASYPEEFADAASAEKHCAKEALKDLESKYGRRKSLLLSGQKEILERIPPMLEKHNNGIWVWQLQEDYTDKYNEQLPSDWLKIIDSSPGIQVEKFQSSYIIKHCRPEDILQKGGMRGTFMHISNVSVPSNTVQLSADGSVQGEVTCVMAANEVWCRQCNTEESNQHIEAMGRMELYYARNHASLKPDNITKNCYYAAEYEGTWFRVRVLETNETEVMCFLIDFGEEIAIPRKNIYQLKREFATSQAQAFVCRLIGLEVLYEFSLNSEILHDMLLYKQVQLELAPDTAVENDLCLPVYMYDVDGKSINEQLITLLTIESATPAISKDGVATQVYVSNIESNGDVYVQVHSHGFDVLLNRLEELEAEVRANPPTHLVSPVTKAYSNGVTFLAQYKTDRHWYRIQVIDWSPKEDLAQIYFLDYGNTDVINVNEEIMYPLHKLDDVLNQYPPQAVRVRMDLETIPDDFVDLATKAMPNDQPVLIRLTGKEEDNLPLAEFFRRDPDGGLFCVNMSISMEAKLKKENQSPRKKLHIDGTNVPSGGKLSCPALPEMGTYMMVHVPFAVNPYNFFVQPFESQDKLNKMMEKLQERYKDVVYSPLQIDQIIPGNIYASKFDDGHWYRTTAIKVINSGSISVFYCDFGYYSTLTVQQLIPLDVEFMELPYQALKAKHGGIKPKQSKWTMDDCDYFKQLVEKKTFYSVLLSKEKDELYDSDFVLSLMLVDTSSTEDKLITKELIDKGVAVKGFWPVVTLQPQS</sequence>
<proteinExistence type="predicted"/>
<dbReference type="PROSITE" id="PS50304">
    <property type="entry name" value="TUDOR"/>
    <property type="match status" value="3"/>
</dbReference>
<feature type="domain" description="HTH OST-type" evidence="7">
    <location>
        <begin position="4"/>
        <end position="75"/>
    </location>
</feature>
<dbReference type="GO" id="GO:0005737">
    <property type="term" value="C:cytoplasm"/>
    <property type="evidence" value="ECO:0007669"/>
    <property type="project" value="UniProtKB-SubCell"/>
</dbReference>
<dbReference type="InterPro" id="IPR025605">
    <property type="entry name" value="OST-HTH/LOTUS_dom"/>
</dbReference>
<dbReference type="PANTHER" id="PTHR22948">
    <property type="entry name" value="TUDOR DOMAIN CONTAINING PROTEIN"/>
    <property type="match status" value="1"/>
</dbReference>
<dbReference type="InterPro" id="IPR041966">
    <property type="entry name" value="LOTUS-like"/>
</dbReference>
<dbReference type="GO" id="GO:0007283">
    <property type="term" value="P:spermatogenesis"/>
    <property type="evidence" value="ECO:0007669"/>
    <property type="project" value="UniProtKB-KW"/>
</dbReference>
<feature type="region of interest" description="Disordered" evidence="5">
    <location>
        <begin position="167"/>
        <end position="257"/>
    </location>
</feature>
<gene>
    <name evidence="8" type="ORF">ACAOBT_LOCUS23253</name>
</gene>
<dbReference type="InterPro" id="IPR050621">
    <property type="entry name" value="Tudor_domain_containing"/>
</dbReference>
<dbReference type="EMBL" id="CAKOFQ010007261">
    <property type="protein sequence ID" value="CAH1996526.1"/>
    <property type="molecule type" value="Genomic_DNA"/>
</dbReference>
<dbReference type="OrthoDB" id="10034606at2759"/>
<evidence type="ECO:0000256" key="5">
    <source>
        <dbReference type="SAM" id="MobiDB-lite"/>
    </source>
</evidence>
<dbReference type="SUPFAM" id="SSF63748">
    <property type="entry name" value="Tudor/PWWP/MBT"/>
    <property type="match status" value="3"/>
</dbReference>
<dbReference type="PROSITE" id="PS51644">
    <property type="entry name" value="HTH_OST"/>
    <property type="match status" value="1"/>
</dbReference>
<protein>
    <recommendedName>
        <fullName evidence="10">Tudor domain-containing protein 7</fullName>
    </recommendedName>
</protein>
<dbReference type="Pfam" id="PF00567">
    <property type="entry name" value="TUDOR"/>
    <property type="match status" value="3"/>
</dbReference>
<evidence type="ECO:0000256" key="1">
    <source>
        <dbReference type="ARBA" id="ARBA00004496"/>
    </source>
</evidence>
<feature type="compositionally biased region" description="Polar residues" evidence="5">
    <location>
        <begin position="122"/>
        <end position="149"/>
    </location>
</feature>
<dbReference type="AlphaFoldDB" id="A0A9P0PSU3"/>
<evidence type="ECO:0000256" key="2">
    <source>
        <dbReference type="ARBA" id="ARBA00022490"/>
    </source>
</evidence>
<keyword evidence="2" id="KW-0963">Cytoplasm</keyword>
<keyword evidence="4" id="KW-0744">Spermatogenesis</keyword>
<keyword evidence="4" id="KW-0221">Differentiation</keyword>
<dbReference type="Gene3D" id="3.30.420.610">
    <property type="entry name" value="LOTUS domain-like"/>
    <property type="match status" value="2"/>
</dbReference>
<evidence type="ECO:0000259" key="6">
    <source>
        <dbReference type="PROSITE" id="PS50304"/>
    </source>
</evidence>
<dbReference type="Gene3D" id="2.40.50.90">
    <property type="match status" value="1"/>
</dbReference>
<feature type="compositionally biased region" description="Polar residues" evidence="5">
    <location>
        <begin position="246"/>
        <end position="257"/>
    </location>
</feature>
<dbReference type="SMART" id="SM00333">
    <property type="entry name" value="TUDOR"/>
    <property type="match status" value="3"/>
</dbReference>
<feature type="region of interest" description="Disordered" evidence="5">
    <location>
        <begin position="122"/>
        <end position="151"/>
    </location>
</feature>
<evidence type="ECO:0000313" key="8">
    <source>
        <dbReference type="EMBL" id="CAH1996526.1"/>
    </source>
</evidence>